<comment type="caution">
    <text evidence="2">The sequence shown here is derived from an EMBL/GenBank/DDBJ whole genome shotgun (WGS) entry which is preliminary data.</text>
</comment>
<feature type="non-terminal residue" evidence="2">
    <location>
        <position position="1"/>
    </location>
</feature>
<dbReference type="EMBL" id="BARS01040382">
    <property type="protein sequence ID" value="GAG35146.1"/>
    <property type="molecule type" value="Genomic_DNA"/>
</dbReference>
<feature type="domain" description="Bacterial alpha-2-macroglobulin MG10" evidence="1">
    <location>
        <begin position="7"/>
        <end position="57"/>
    </location>
</feature>
<gene>
    <name evidence="2" type="ORF">S01H1_61570</name>
</gene>
<organism evidence="2">
    <name type="scientific">marine sediment metagenome</name>
    <dbReference type="NCBI Taxonomy" id="412755"/>
    <lineage>
        <taxon>unclassified sequences</taxon>
        <taxon>metagenomes</taxon>
        <taxon>ecological metagenomes</taxon>
    </lineage>
</organism>
<dbReference type="AlphaFoldDB" id="X0YEA1"/>
<proteinExistence type="predicted"/>
<name>X0YEA1_9ZZZZ</name>
<dbReference type="InterPro" id="IPR041246">
    <property type="entry name" value="Bact_MG10"/>
</dbReference>
<protein>
    <recommendedName>
        <fullName evidence="1">Bacterial alpha-2-macroglobulin MG10 domain-containing protein</fullName>
    </recommendedName>
</protein>
<dbReference type="Pfam" id="PF17973">
    <property type="entry name" value="bMG10"/>
    <property type="match status" value="1"/>
</dbReference>
<accession>X0YEA1</accession>
<sequence length="77" mass="8785">YHANGLNAYMELRDDRVSLFVRRLARGRHSLAYRVRAEIPGRFSALPTRASAMYAPELRANSDELKLIIDDKPPEGE</sequence>
<evidence type="ECO:0000313" key="2">
    <source>
        <dbReference type="EMBL" id="GAG35146.1"/>
    </source>
</evidence>
<evidence type="ECO:0000259" key="1">
    <source>
        <dbReference type="Pfam" id="PF17973"/>
    </source>
</evidence>
<reference evidence="2" key="1">
    <citation type="journal article" date="2014" name="Front. Microbiol.">
        <title>High frequency of phylogenetically diverse reductive dehalogenase-homologous genes in deep subseafloor sedimentary metagenomes.</title>
        <authorList>
            <person name="Kawai M."/>
            <person name="Futagami T."/>
            <person name="Toyoda A."/>
            <person name="Takaki Y."/>
            <person name="Nishi S."/>
            <person name="Hori S."/>
            <person name="Arai W."/>
            <person name="Tsubouchi T."/>
            <person name="Morono Y."/>
            <person name="Uchiyama I."/>
            <person name="Ito T."/>
            <person name="Fujiyama A."/>
            <person name="Inagaki F."/>
            <person name="Takami H."/>
        </authorList>
    </citation>
    <scope>NUCLEOTIDE SEQUENCE</scope>
    <source>
        <strain evidence="2">Expedition CK06-06</strain>
    </source>
</reference>